<keyword evidence="5" id="KW-1185">Reference proteome</keyword>
<organism evidence="4 5">
    <name type="scientific">Shewanella litorisediminis</name>
    <dbReference type="NCBI Taxonomy" id="1173586"/>
    <lineage>
        <taxon>Bacteria</taxon>
        <taxon>Pseudomonadati</taxon>
        <taxon>Pseudomonadota</taxon>
        <taxon>Gammaproteobacteria</taxon>
        <taxon>Alteromonadales</taxon>
        <taxon>Shewanellaceae</taxon>
        <taxon>Shewanella</taxon>
    </lineage>
</organism>
<feature type="region of interest" description="Disordered" evidence="3">
    <location>
        <begin position="88"/>
        <end position="112"/>
    </location>
</feature>
<proteinExistence type="inferred from homology"/>
<evidence type="ECO:0000256" key="3">
    <source>
        <dbReference type="SAM" id="MobiDB-lite"/>
    </source>
</evidence>
<dbReference type="Proteomes" id="UP000596252">
    <property type="component" value="Chromosome"/>
</dbReference>
<dbReference type="PANTHER" id="PTHR37483">
    <property type="entry name" value="UPF0125 PROTEIN RATB"/>
    <property type="match status" value="1"/>
</dbReference>
<dbReference type="SUPFAM" id="SSF54285">
    <property type="entry name" value="MoaD/ThiS"/>
    <property type="match status" value="1"/>
</dbReference>
<reference evidence="4 5" key="1">
    <citation type="journal article" date="2012" name="Antonie Van Leeuwenhoek">
        <title>Shewanella litorisediminis sp. nov., a gammaproteobacterium isolated from a tidal flat sediment.</title>
        <authorList>
            <person name="Lee M.H."/>
            <person name="Yoon J.H."/>
        </authorList>
    </citation>
    <scope>NUCLEOTIDE SEQUENCE [LARGE SCALE GENOMIC DNA]</scope>
    <source>
        <strain evidence="4 5">SMK1-12</strain>
    </source>
</reference>
<dbReference type="InterPro" id="IPR037021">
    <property type="entry name" value="RnfH_sf"/>
</dbReference>
<protein>
    <recommendedName>
        <fullName evidence="2">UPF0125 protein JQC75_12295</fullName>
    </recommendedName>
</protein>
<name>A0ABX7G045_9GAMM</name>
<dbReference type="NCBIfam" id="NF002490">
    <property type="entry name" value="PRK01777.1"/>
    <property type="match status" value="1"/>
</dbReference>
<dbReference type="Pfam" id="PF03658">
    <property type="entry name" value="Ub-RnfH"/>
    <property type="match status" value="1"/>
</dbReference>
<dbReference type="InterPro" id="IPR005346">
    <property type="entry name" value="RnfH"/>
</dbReference>
<sequence length="112" mass="12539">MASETEKFGVDVVYALPHKQKVIHVMVSPGTTFIEAVRQSNICSFFPEIDLDSVKLGSFSRLVKHDDELQPGNRVEIYRPLIADPKDVRRQRAEKAKDEGRASKVTGGKIQS</sequence>
<evidence type="ECO:0000313" key="4">
    <source>
        <dbReference type="EMBL" id="QRH00658.1"/>
    </source>
</evidence>
<dbReference type="PANTHER" id="PTHR37483:SF1">
    <property type="entry name" value="UPF0125 PROTEIN RATB"/>
    <property type="match status" value="1"/>
</dbReference>
<evidence type="ECO:0000256" key="1">
    <source>
        <dbReference type="ARBA" id="ARBA00010645"/>
    </source>
</evidence>
<feature type="compositionally biased region" description="Basic and acidic residues" evidence="3">
    <location>
        <begin position="88"/>
        <end position="102"/>
    </location>
</feature>
<evidence type="ECO:0000256" key="2">
    <source>
        <dbReference type="HAMAP-Rule" id="MF_00460"/>
    </source>
</evidence>
<dbReference type="Gene3D" id="3.10.20.280">
    <property type="entry name" value="RnfH-like"/>
    <property type="match status" value="1"/>
</dbReference>
<gene>
    <name evidence="4" type="ORF">JQC75_12295</name>
</gene>
<comment type="similarity">
    <text evidence="1 2">Belongs to the UPF0125 (RnfH) family.</text>
</comment>
<dbReference type="HAMAP" id="MF_00460">
    <property type="entry name" value="UPF0125_RnfH"/>
    <property type="match status" value="1"/>
</dbReference>
<accession>A0ABX7G045</accession>
<evidence type="ECO:0000313" key="5">
    <source>
        <dbReference type="Proteomes" id="UP000596252"/>
    </source>
</evidence>
<dbReference type="RefSeq" id="WP_203324370.1">
    <property type="nucleotide sequence ID" value="NZ_CP069213.1"/>
</dbReference>
<dbReference type="InterPro" id="IPR016155">
    <property type="entry name" value="Mopterin_synth/thiamin_S_b"/>
</dbReference>
<dbReference type="EMBL" id="CP069213">
    <property type="protein sequence ID" value="QRH00658.1"/>
    <property type="molecule type" value="Genomic_DNA"/>
</dbReference>